<sequence>MAYTFANLIADLALHQLPERWCQKFYDDRLLLYHINENSVTTTLIIYPDLFPELMIQKQDCVLTLLLMDLESFDGFFDYLTELRRASFCRDILLLNQ</sequence>
<reference evidence="1 2" key="1">
    <citation type="journal article" date="2014" name="Curr. Biol.">
        <title>The genome of the clonal raider ant Cerapachys biroi.</title>
        <authorList>
            <person name="Oxley P.R."/>
            <person name="Ji L."/>
            <person name="Fetter-Pruneda I."/>
            <person name="McKenzie S.K."/>
            <person name="Li C."/>
            <person name="Hu H."/>
            <person name="Zhang G."/>
            <person name="Kronauer D.J."/>
        </authorList>
    </citation>
    <scope>NUCLEOTIDE SEQUENCE [LARGE SCALE GENOMIC DNA]</scope>
</reference>
<organism evidence="1 2">
    <name type="scientific">Ooceraea biroi</name>
    <name type="common">Clonal raider ant</name>
    <name type="synonym">Cerapachys biroi</name>
    <dbReference type="NCBI Taxonomy" id="2015173"/>
    <lineage>
        <taxon>Eukaryota</taxon>
        <taxon>Metazoa</taxon>
        <taxon>Ecdysozoa</taxon>
        <taxon>Arthropoda</taxon>
        <taxon>Hexapoda</taxon>
        <taxon>Insecta</taxon>
        <taxon>Pterygota</taxon>
        <taxon>Neoptera</taxon>
        <taxon>Endopterygota</taxon>
        <taxon>Hymenoptera</taxon>
        <taxon>Apocrita</taxon>
        <taxon>Aculeata</taxon>
        <taxon>Formicoidea</taxon>
        <taxon>Formicidae</taxon>
        <taxon>Dorylinae</taxon>
        <taxon>Ooceraea</taxon>
    </lineage>
</organism>
<name>A0A026VXW8_OOCBI</name>
<dbReference type="AlphaFoldDB" id="A0A026VXW8"/>
<protein>
    <submittedName>
        <fullName evidence="1">Uncharacterized protein</fullName>
    </submittedName>
</protein>
<evidence type="ECO:0000313" key="2">
    <source>
        <dbReference type="Proteomes" id="UP000053097"/>
    </source>
</evidence>
<dbReference type="Proteomes" id="UP000053097">
    <property type="component" value="Unassembled WGS sequence"/>
</dbReference>
<proteinExistence type="predicted"/>
<feature type="non-terminal residue" evidence="1">
    <location>
        <position position="97"/>
    </location>
</feature>
<dbReference type="EMBL" id="KK107599">
    <property type="protein sequence ID" value="EZA48597.1"/>
    <property type="molecule type" value="Genomic_DNA"/>
</dbReference>
<evidence type="ECO:0000313" key="1">
    <source>
        <dbReference type="EMBL" id="EZA48597.1"/>
    </source>
</evidence>
<keyword evidence="2" id="KW-1185">Reference proteome</keyword>
<gene>
    <name evidence="1" type="ORF">X777_13665</name>
</gene>
<accession>A0A026VXW8</accession>